<name>A0A8S9K1T3_BRACR</name>
<proteinExistence type="predicted"/>
<comment type="caution">
    <text evidence="2">The sequence shown here is derived from an EMBL/GenBank/DDBJ whole genome shotgun (WGS) entry which is preliminary data.</text>
</comment>
<reference evidence="2" key="1">
    <citation type="submission" date="2019-12" db="EMBL/GenBank/DDBJ databases">
        <title>Genome sequencing and annotation of Brassica cretica.</title>
        <authorList>
            <person name="Studholme D.J."/>
            <person name="Sarris P.F."/>
        </authorList>
    </citation>
    <scope>NUCLEOTIDE SEQUENCE</scope>
    <source>
        <strain evidence="2">PFS-102/07</strain>
        <tissue evidence="2">Leaf</tissue>
    </source>
</reference>
<organism evidence="2">
    <name type="scientific">Brassica cretica</name>
    <name type="common">Mustard</name>
    <dbReference type="NCBI Taxonomy" id="69181"/>
    <lineage>
        <taxon>Eukaryota</taxon>
        <taxon>Viridiplantae</taxon>
        <taxon>Streptophyta</taxon>
        <taxon>Embryophyta</taxon>
        <taxon>Tracheophyta</taxon>
        <taxon>Spermatophyta</taxon>
        <taxon>Magnoliopsida</taxon>
        <taxon>eudicotyledons</taxon>
        <taxon>Gunneridae</taxon>
        <taxon>Pentapetalae</taxon>
        <taxon>rosids</taxon>
        <taxon>malvids</taxon>
        <taxon>Brassicales</taxon>
        <taxon>Brassicaceae</taxon>
        <taxon>Brassiceae</taxon>
        <taxon>Brassica</taxon>
    </lineage>
</organism>
<feature type="region of interest" description="Disordered" evidence="1">
    <location>
        <begin position="346"/>
        <end position="366"/>
    </location>
</feature>
<evidence type="ECO:0008006" key="3">
    <source>
        <dbReference type="Google" id="ProtNLM"/>
    </source>
</evidence>
<accession>A0A8S9K1T3</accession>
<protein>
    <recommendedName>
        <fullName evidence="3">Zinc knuckle CX2CX4HX4C domain-containing protein</fullName>
    </recommendedName>
</protein>
<evidence type="ECO:0000313" key="2">
    <source>
        <dbReference type="EMBL" id="KAF2588345.1"/>
    </source>
</evidence>
<evidence type="ECO:0000256" key="1">
    <source>
        <dbReference type="SAM" id="MobiDB-lite"/>
    </source>
</evidence>
<feature type="region of interest" description="Disordered" evidence="1">
    <location>
        <begin position="1"/>
        <end position="25"/>
    </location>
</feature>
<dbReference type="EMBL" id="QGKY02000190">
    <property type="protein sequence ID" value="KAF2588345.1"/>
    <property type="molecule type" value="Genomic_DNA"/>
</dbReference>
<sequence length="366" mass="40496">MQRKRRGGARSCGSSGEEVGGSSGEGVTAVAVKKLGVAAVKELRLCVLRHRSPRLHIRSPAAAHSFFGVSTIVLRRLCHSSLASSPEDPDMSLGHPSSGAFTVVPPTTSAGQPGSPVPVLCTPSPEDFPSPSFCSLRTEKRYGYRKRDLKFGCYNLELGSCYVKDVKEAKIWVEVNGLKPLVMQMEIELPTEDNDVMEVEFEYIKIEKNLFTCFSLFHEEVDCPRRHPNALPPKERALVEDIARVISSYFTQLFTSNGNTNFDQIKGLLPRKRSDGESLPRSLWMRPHLTLLSVEENEHCRPSTKILSSESMAVSPAIEEELDHGDAKGRDLGEALLAEQPLSKKLEAEEEELEHEKGGRSVLVLE</sequence>
<dbReference type="AlphaFoldDB" id="A0A8S9K1T3"/>
<gene>
    <name evidence="2" type="ORF">F2Q70_00039271</name>
</gene>